<dbReference type="PROSITE" id="PS51257">
    <property type="entry name" value="PROKAR_LIPOPROTEIN"/>
    <property type="match status" value="1"/>
</dbReference>
<dbReference type="GO" id="GO:0009252">
    <property type="term" value="P:peptidoglycan biosynthetic process"/>
    <property type="evidence" value="ECO:0007669"/>
    <property type="project" value="TreeGrafter"/>
</dbReference>
<evidence type="ECO:0000313" key="3">
    <source>
        <dbReference type="EMBL" id="MDQ1109843.1"/>
    </source>
</evidence>
<name>A0AAP5ALU4_9GAMM</name>
<dbReference type="EMBL" id="JAUTAS010000001">
    <property type="protein sequence ID" value="MDQ1109843.1"/>
    <property type="molecule type" value="Genomic_DNA"/>
</dbReference>
<keyword evidence="2" id="KW-0732">Signal</keyword>
<dbReference type="SUPFAM" id="SSF53822">
    <property type="entry name" value="Periplasmic binding protein-like I"/>
    <property type="match status" value="1"/>
</dbReference>
<dbReference type="Proteomes" id="UP001226084">
    <property type="component" value="Unassembled WGS sequence"/>
</dbReference>
<dbReference type="CDD" id="cd06339">
    <property type="entry name" value="PBP1_YraM_LppC_lipoprotein-like"/>
    <property type="match status" value="1"/>
</dbReference>
<dbReference type="GO" id="GO:0031241">
    <property type="term" value="C:periplasmic side of cell outer membrane"/>
    <property type="evidence" value="ECO:0007669"/>
    <property type="project" value="TreeGrafter"/>
</dbReference>
<dbReference type="PANTHER" id="PTHR38038:SF1">
    <property type="entry name" value="PENICILLIN-BINDING PROTEIN ACTIVATOR LPOA"/>
    <property type="match status" value="1"/>
</dbReference>
<evidence type="ECO:0000256" key="2">
    <source>
        <dbReference type="SAM" id="SignalP"/>
    </source>
</evidence>
<evidence type="ECO:0000256" key="1">
    <source>
        <dbReference type="ARBA" id="ARBA00023136"/>
    </source>
</evidence>
<evidence type="ECO:0000313" key="4">
    <source>
        <dbReference type="Proteomes" id="UP001226084"/>
    </source>
</evidence>
<dbReference type="PANTHER" id="PTHR38038">
    <property type="entry name" value="PENICILLIN-BINDING PROTEIN ACTIVATOR LPOA"/>
    <property type="match status" value="1"/>
</dbReference>
<protein>
    <submittedName>
        <fullName evidence="3">Outer membrane PBP1 activator LpoA protein</fullName>
    </submittedName>
</protein>
<sequence>MDLMMNKPAARISALSLSLLLLAGCATTSLTSAPESPAQSQALALIDQGKPRDAAVQLEALANTLRGNARGAALADAAFAWREAGDNARARSLLAQVTARQLSGASLQRFQLTSAELALADKQPAQALAFLNESSDTVSAPLRTRWQLARANALQATGDAMGAATERARAHAALTGQARTDNQQAIAGLLGTLDDATLRARAAALPANEPLYNFAGRALIARGLPLPRPFDRDGVAQFDTSKRPAAMSDGYRPPVKMAVLLPLSGRLATAAQPVRDGLLSGYYGESRQRPDIQFIDTAGTPAGAVAAYDKAVVAGVDFIVGPLGRDEVDAVFGRTELPVPVLALNRGKSSPPAGSAGFSLAPEDDGIIAAEYLRSRERSKVLVLHSNDDNGRRTAAAFRERFTQRGGQVLATVGVNDTVGDIGAQVRAAGAVDGVLMAVKAPQARALAPQLALAGVGGATRVGTSQLTLGTGKPEEDMALDGIVYPNEAWNVRGVAGLPSAATAGQILPTARGAAGRLFAFGFDAWKISAYLDKVATEGGLAGATGTLFLDSNGNVLRVPAWSTFSGGRPMPVSNN</sequence>
<organism evidence="3 4">
    <name type="scientific">Stenotrophomonas rhizophila</name>
    <dbReference type="NCBI Taxonomy" id="216778"/>
    <lineage>
        <taxon>Bacteria</taxon>
        <taxon>Pseudomonadati</taxon>
        <taxon>Pseudomonadota</taxon>
        <taxon>Gammaproteobacteria</taxon>
        <taxon>Lysobacterales</taxon>
        <taxon>Lysobacteraceae</taxon>
        <taxon>Stenotrophomonas</taxon>
    </lineage>
</organism>
<dbReference type="InterPro" id="IPR007443">
    <property type="entry name" value="LpoA"/>
</dbReference>
<feature type="chain" id="PRO_5043039842" evidence="2">
    <location>
        <begin position="33"/>
        <end position="576"/>
    </location>
</feature>
<dbReference type="Pfam" id="PF04348">
    <property type="entry name" value="LppC"/>
    <property type="match status" value="2"/>
</dbReference>
<accession>A0AAP5ALU4</accession>
<keyword evidence="1" id="KW-0472">Membrane</keyword>
<dbReference type="Gene3D" id="3.40.50.2300">
    <property type="match status" value="2"/>
</dbReference>
<proteinExistence type="predicted"/>
<dbReference type="GO" id="GO:0030234">
    <property type="term" value="F:enzyme regulator activity"/>
    <property type="evidence" value="ECO:0007669"/>
    <property type="project" value="TreeGrafter"/>
</dbReference>
<dbReference type="InterPro" id="IPR028082">
    <property type="entry name" value="Peripla_BP_I"/>
</dbReference>
<reference evidence="3" key="1">
    <citation type="submission" date="2023-07" db="EMBL/GenBank/DDBJ databases">
        <title>Functional and genomic diversity of the sorghum phyllosphere microbiome.</title>
        <authorList>
            <person name="Shade A."/>
        </authorList>
    </citation>
    <scope>NUCLEOTIDE SEQUENCE</scope>
    <source>
        <strain evidence="3">SORGH_AS_0457</strain>
    </source>
</reference>
<comment type="caution">
    <text evidence="3">The sequence shown here is derived from an EMBL/GenBank/DDBJ whole genome shotgun (WGS) entry which is preliminary data.</text>
</comment>
<feature type="signal peptide" evidence="2">
    <location>
        <begin position="1"/>
        <end position="32"/>
    </location>
</feature>
<gene>
    <name evidence="3" type="ORF">QE424_003002</name>
</gene>
<dbReference type="AlphaFoldDB" id="A0AAP5ALU4"/>